<dbReference type="GeneID" id="26647402"/>
<feature type="region of interest" description="Disordered" evidence="1">
    <location>
        <begin position="72"/>
        <end position="135"/>
    </location>
</feature>
<gene>
    <name evidence="2" type="ORF">CPT_Margaery217</name>
</gene>
<feature type="compositionally biased region" description="Basic residues" evidence="1">
    <location>
        <begin position="119"/>
        <end position="135"/>
    </location>
</feature>
<evidence type="ECO:0000256" key="1">
    <source>
        <dbReference type="SAM" id="MobiDB-lite"/>
    </source>
</evidence>
<dbReference type="EMBL" id="KT381880">
    <property type="protein sequence ID" value="ALF01906.1"/>
    <property type="molecule type" value="Genomic_DNA"/>
</dbReference>
<keyword evidence="3" id="KW-1185">Reference proteome</keyword>
<feature type="compositionally biased region" description="Basic residues" evidence="1">
    <location>
        <begin position="96"/>
        <end position="110"/>
    </location>
</feature>
<dbReference type="KEGG" id="vg:26647402"/>
<evidence type="ECO:0000313" key="2">
    <source>
        <dbReference type="EMBL" id="ALF01906.1"/>
    </source>
</evidence>
<sequence length="135" mass="15302">MQLELEEISVEDLEPHLTEAKARVDVLGIDDGTVKIIENLAVNEPHLALAMMSIVEGLSLDEVIVKHVDSRGNVERKKDRKTRERNAYQTTGLTKSQRRQIARRALKTKRANPSITTRAQRKRKKALRKRAALGL</sequence>
<dbReference type="PIRSF" id="PIRSF004377">
    <property type="entry name" value="Phage_prohead_core"/>
    <property type="match status" value="1"/>
</dbReference>
<name>A0A0M5M1D2_9CAUD</name>
<proteinExistence type="predicted"/>
<protein>
    <submittedName>
        <fullName evidence="2">Prohead core protein</fullName>
    </submittedName>
</protein>
<feature type="compositionally biased region" description="Basic and acidic residues" evidence="1">
    <location>
        <begin position="72"/>
        <end position="86"/>
    </location>
</feature>
<organism evidence="2 3">
    <name type="scientific">Citrobacter phage Margaery</name>
    <dbReference type="NCBI Taxonomy" id="1701810"/>
    <lineage>
        <taxon>Viruses</taxon>
        <taxon>Duplodnaviria</taxon>
        <taxon>Heunggongvirae</taxon>
        <taxon>Uroviricota</taxon>
        <taxon>Caudoviricetes</taxon>
        <taxon>Pantevenvirales</taxon>
        <taxon>Straboviridae</taxon>
        <taxon>Pseudotevenvirus</taxon>
        <taxon>Pseudotevenvirus margaery</taxon>
    </lineage>
</organism>
<dbReference type="Proteomes" id="UP000201970">
    <property type="component" value="Segment"/>
</dbReference>
<accession>A0A0M5M1D2</accession>
<reference evidence="2 3" key="1">
    <citation type="submission" date="2015-08" db="EMBL/GenBank/DDBJ databases">
        <title>The Complete Genome of Citrobacter freundii Myophage Margaery.</title>
        <authorList>
            <person name="Yi D."/>
            <person name="Cadungog J.N."/>
            <person name="Cahill J.L."/>
            <person name="Rasche E.S."/>
            <person name="Everett G.F.K."/>
        </authorList>
    </citation>
    <scope>NUCLEOTIDE SEQUENCE [LARGE SCALE GENOMIC DNA]</scope>
</reference>
<evidence type="ECO:0000313" key="3">
    <source>
        <dbReference type="Proteomes" id="UP000201970"/>
    </source>
</evidence>
<dbReference type="InterPro" id="IPR016415">
    <property type="entry name" value="Phage_T4_Gp68"/>
</dbReference>
<dbReference type="RefSeq" id="YP_009195032.1">
    <property type="nucleotide sequence ID" value="NC_028755.1"/>
</dbReference>